<dbReference type="AlphaFoldDB" id="E1IE51"/>
<sequence length="94" mass="10036">MLFFVLILAGSLTLAWLGFTAPAKLAIPQEQILGLLHGGVVNTYEETYVDACVRLEGADGPRAITRSRRVITFGDGTTIQVVFSGEPTPTNACP</sequence>
<accession>E1IE51</accession>
<comment type="caution">
    <text evidence="1">The sequence shown here is derived from an EMBL/GenBank/DDBJ whole genome shotgun (WGS) entry which is preliminary data.</text>
</comment>
<dbReference type="STRING" id="765420.OSCT_1602"/>
<proteinExistence type="predicted"/>
<evidence type="ECO:0000313" key="2">
    <source>
        <dbReference type="Proteomes" id="UP000054010"/>
    </source>
</evidence>
<dbReference type="Proteomes" id="UP000054010">
    <property type="component" value="Unassembled WGS sequence"/>
</dbReference>
<gene>
    <name evidence="1" type="ORF">OSCT_1602</name>
</gene>
<keyword evidence="2" id="KW-1185">Reference proteome</keyword>
<organism evidence="1 2">
    <name type="scientific">Oscillochloris trichoides DG-6</name>
    <dbReference type="NCBI Taxonomy" id="765420"/>
    <lineage>
        <taxon>Bacteria</taxon>
        <taxon>Bacillati</taxon>
        <taxon>Chloroflexota</taxon>
        <taxon>Chloroflexia</taxon>
        <taxon>Chloroflexales</taxon>
        <taxon>Chloroflexineae</taxon>
        <taxon>Oscillochloridaceae</taxon>
        <taxon>Oscillochloris</taxon>
    </lineage>
</organism>
<reference evidence="1 2" key="1">
    <citation type="journal article" date="2011" name="J. Bacteriol.">
        <title>Draft genome sequence of the anoxygenic filamentous phototrophic bacterium Oscillochloris trichoides subsp. DG-6.</title>
        <authorList>
            <person name="Kuznetsov B.B."/>
            <person name="Ivanovsky R.N."/>
            <person name="Keppen O.I."/>
            <person name="Sukhacheva M.V."/>
            <person name="Bumazhkin B.K."/>
            <person name="Patutina E.O."/>
            <person name="Beletsky A.V."/>
            <person name="Mardanov A.V."/>
            <person name="Baslerov R.V."/>
            <person name="Panteleeva A.N."/>
            <person name="Kolganova T.V."/>
            <person name="Ravin N.V."/>
            <person name="Skryabin K.G."/>
        </authorList>
    </citation>
    <scope>NUCLEOTIDE SEQUENCE [LARGE SCALE GENOMIC DNA]</scope>
    <source>
        <strain evidence="1 2">DG-6</strain>
    </source>
</reference>
<dbReference type="HOGENOM" id="CLU_2383354_0_0_0"/>
<evidence type="ECO:0000313" key="1">
    <source>
        <dbReference type="EMBL" id="EFO80511.1"/>
    </source>
</evidence>
<dbReference type="EMBL" id="ADVR01000051">
    <property type="protein sequence ID" value="EFO80511.1"/>
    <property type="molecule type" value="Genomic_DNA"/>
</dbReference>
<name>E1IE51_9CHLR</name>
<protein>
    <submittedName>
        <fullName evidence="1">Uncharacterized protein</fullName>
    </submittedName>
</protein>
<dbReference type="OrthoDB" id="165177at2"/>